<dbReference type="AlphaFoldDB" id="A0A3A3GF67"/>
<name>A0A3A3GF67_PANTH</name>
<evidence type="ECO:0000313" key="1">
    <source>
        <dbReference type="EMBL" id="RJG22157.1"/>
    </source>
</evidence>
<reference evidence="1 2" key="1">
    <citation type="submission" date="2018-09" db="EMBL/GenBank/DDBJ databases">
        <title>Paenibacillus SK2017-BO5.</title>
        <authorList>
            <person name="Piskunova J.V."/>
            <person name="Dubiley S.A."/>
            <person name="Severinov K.V."/>
        </authorList>
    </citation>
    <scope>NUCLEOTIDE SEQUENCE [LARGE SCALE GENOMIC DNA]</scope>
    <source>
        <strain evidence="1 2">BO5</strain>
    </source>
</reference>
<dbReference type="EMBL" id="QYZD01000018">
    <property type="protein sequence ID" value="RJG22157.1"/>
    <property type="molecule type" value="Genomic_DNA"/>
</dbReference>
<dbReference type="Proteomes" id="UP000266177">
    <property type="component" value="Unassembled WGS sequence"/>
</dbReference>
<accession>A0A3A3GF67</accession>
<sequence>MLKSLLRPRFFSCKSDSAAAGRSPERRPFNNMNMIEFLQLYIFRSIISIIIDLYVKNVCEIYELYHHLHL</sequence>
<comment type="caution">
    <text evidence="1">The sequence shown here is derived from an EMBL/GenBank/DDBJ whole genome shotgun (WGS) entry which is preliminary data.</text>
</comment>
<gene>
    <name evidence="1" type="ORF">DQX05_18885</name>
</gene>
<evidence type="ECO:0000313" key="2">
    <source>
        <dbReference type="Proteomes" id="UP000266177"/>
    </source>
</evidence>
<protein>
    <submittedName>
        <fullName evidence="1">Uncharacterized protein</fullName>
    </submittedName>
</protein>
<organism evidence="1 2">
    <name type="scientific">Paenibacillus thiaminolyticus</name>
    <name type="common">Bacillus thiaminolyticus</name>
    <dbReference type="NCBI Taxonomy" id="49283"/>
    <lineage>
        <taxon>Bacteria</taxon>
        <taxon>Bacillati</taxon>
        <taxon>Bacillota</taxon>
        <taxon>Bacilli</taxon>
        <taxon>Bacillales</taxon>
        <taxon>Paenibacillaceae</taxon>
        <taxon>Paenibacillus</taxon>
    </lineage>
</organism>
<proteinExistence type="predicted"/>